<evidence type="ECO:0000256" key="1">
    <source>
        <dbReference type="SAM" id="MobiDB-lite"/>
    </source>
</evidence>
<feature type="compositionally biased region" description="Basic and acidic residues" evidence="1">
    <location>
        <begin position="712"/>
        <end position="754"/>
    </location>
</feature>
<organism evidence="2 3">
    <name type="scientific">Gnomoniopsis smithogilvyi</name>
    <dbReference type="NCBI Taxonomy" id="1191159"/>
    <lineage>
        <taxon>Eukaryota</taxon>
        <taxon>Fungi</taxon>
        <taxon>Dikarya</taxon>
        <taxon>Ascomycota</taxon>
        <taxon>Pezizomycotina</taxon>
        <taxon>Sordariomycetes</taxon>
        <taxon>Sordariomycetidae</taxon>
        <taxon>Diaporthales</taxon>
        <taxon>Gnomoniaceae</taxon>
        <taxon>Gnomoniopsis</taxon>
    </lineage>
</organism>
<evidence type="ECO:0000313" key="3">
    <source>
        <dbReference type="Proteomes" id="UP001140453"/>
    </source>
</evidence>
<dbReference type="AlphaFoldDB" id="A0A9W8YV11"/>
<protein>
    <submittedName>
        <fullName evidence="2">Uncharacterized protein</fullName>
    </submittedName>
</protein>
<feature type="compositionally biased region" description="Low complexity" evidence="1">
    <location>
        <begin position="305"/>
        <end position="335"/>
    </location>
</feature>
<feature type="compositionally biased region" description="Basic and acidic residues" evidence="1">
    <location>
        <begin position="647"/>
        <end position="675"/>
    </location>
</feature>
<feature type="region of interest" description="Disordered" evidence="1">
    <location>
        <begin position="252"/>
        <end position="289"/>
    </location>
</feature>
<feature type="region of interest" description="Disordered" evidence="1">
    <location>
        <begin position="697"/>
        <end position="778"/>
    </location>
</feature>
<evidence type="ECO:0000313" key="2">
    <source>
        <dbReference type="EMBL" id="KAJ4392101.1"/>
    </source>
</evidence>
<dbReference type="Proteomes" id="UP001140453">
    <property type="component" value="Unassembled WGS sequence"/>
</dbReference>
<dbReference type="EMBL" id="JAPEVB010000003">
    <property type="protein sequence ID" value="KAJ4392101.1"/>
    <property type="molecule type" value="Genomic_DNA"/>
</dbReference>
<feature type="region of interest" description="Disordered" evidence="1">
    <location>
        <begin position="641"/>
        <end position="675"/>
    </location>
</feature>
<reference evidence="2" key="1">
    <citation type="submission" date="2022-10" db="EMBL/GenBank/DDBJ databases">
        <title>Tapping the CABI collections for fungal endophytes: first genome assemblies for Collariella, Neodidymelliopsis, Ascochyta clinopodiicola, Didymella pomorum, Didymosphaeria variabile, Neocosmospora piperis and Neocucurbitaria cava.</title>
        <authorList>
            <person name="Hill R."/>
        </authorList>
    </citation>
    <scope>NUCLEOTIDE SEQUENCE</scope>
    <source>
        <strain evidence="2">IMI 355082</strain>
    </source>
</reference>
<dbReference type="OrthoDB" id="3440029at2759"/>
<comment type="caution">
    <text evidence="2">The sequence shown here is derived from an EMBL/GenBank/DDBJ whole genome shotgun (WGS) entry which is preliminary data.</text>
</comment>
<feature type="region of interest" description="Disordered" evidence="1">
    <location>
        <begin position="1"/>
        <end position="66"/>
    </location>
</feature>
<sequence length="778" mass="89021">MAFQQRPFDARLSHQVFQQQSPRLSSQSAGHLAQQRPYSDSGSPQTQRSYPSFQNPGRVPQSHDDIIPNEFGRFIEVSDLTAETFTEDKYYQYLSTPIMIRFEKAEPRSKYDAAGEKVSSTWLNCTRTRLPNVDTAQADEEIQRLNRRDSKKGLTLMKKQQSLGPNAQMQLTKAERDLSAAVQDGRFNIILKQLDWTERSVVKRHVTGSKRHPNKRPRKERTSITAYFSRCPRPNQVSSTLYRQLEMERLQAQAQADQQRQEQDVTALRAREAQDQDERKHEEKMAEHRVRQEEAIANRMHEQRMMFQQQQQSHQMSQHQTGPGPQGYPQGQPTTISQQAGPLPQGHIQSHPHLGQQPEPRPQQHPHFQPHNKDQRGRPQMPINFQGMPLPRFRQMAPQQGPPQNFRQVPPQGDFFRKPTKSNRPIITVVTEHEGKPRHRRGQSQHSVSSSDSSSGSHSVLDSDSEPSSTSTKRTSLTSDTSGSPHMTRALPRRSRKPEGVAGSQYIADPVDDFVRDRRRPITRRHGKAYIQTGSERKIEVPGLTSPGPINDPLTQVREAYLAGHADHERLVLEVNRSGASATKSQPARRLAQSDAFLEGDRLGSLPNKHTLRFRRLSRSGAQGSRQPLIFQDGDLPRMRRVSTSEVGRELDRERARNLGEEHSPGMEHGDMNLGLRYDDRELERDFVARMRLGDERPDYQSSRYDGPELNALRERQRQRQRDSFTRGEHKDISRGIGQDSRRQCSRSPERDSYIDLSPRISGGRHEEASGFGLRGRL</sequence>
<feature type="compositionally biased region" description="Polar residues" evidence="1">
    <location>
        <begin position="15"/>
        <end position="29"/>
    </location>
</feature>
<gene>
    <name evidence="2" type="ORF">N0V93_005723</name>
</gene>
<feature type="compositionally biased region" description="Polar residues" evidence="1">
    <location>
        <begin position="36"/>
        <end position="55"/>
    </location>
</feature>
<feature type="compositionally biased region" description="Basic and acidic residues" evidence="1">
    <location>
        <begin position="259"/>
        <end position="289"/>
    </location>
</feature>
<feature type="region of interest" description="Disordered" evidence="1">
    <location>
        <begin position="304"/>
        <end position="508"/>
    </location>
</feature>
<keyword evidence="3" id="KW-1185">Reference proteome</keyword>
<accession>A0A9W8YV11</accession>
<name>A0A9W8YV11_9PEZI</name>
<proteinExistence type="predicted"/>
<feature type="compositionally biased region" description="Low complexity" evidence="1">
    <location>
        <begin position="444"/>
        <end position="482"/>
    </location>
</feature>